<feature type="compositionally biased region" description="Low complexity" evidence="1">
    <location>
        <begin position="73"/>
        <end position="82"/>
    </location>
</feature>
<proteinExistence type="predicted"/>
<comment type="caution">
    <text evidence="3">The sequence shown here is derived from an EMBL/GenBank/DDBJ whole genome shotgun (WGS) entry which is preliminary data.</text>
</comment>
<feature type="compositionally biased region" description="Polar residues" evidence="1">
    <location>
        <begin position="125"/>
        <end position="153"/>
    </location>
</feature>
<dbReference type="Pfam" id="PF13585">
    <property type="entry name" value="CHU_C"/>
    <property type="match status" value="1"/>
</dbReference>
<dbReference type="SMART" id="SM00089">
    <property type="entry name" value="PKD"/>
    <property type="match status" value="1"/>
</dbReference>
<feature type="compositionally biased region" description="Basic and acidic residues" evidence="1">
    <location>
        <begin position="98"/>
        <end position="122"/>
    </location>
</feature>
<dbReference type="InterPro" id="IPR013783">
    <property type="entry name" value="Ig-like_fold"/>
</dbReference>
<dbReference type="EMBL" id="WACR01000002">
    <property type="protein sequence ID" value="KAB1065740.1"/>
    <property type="molecule type" value="Genomic_DNA"/>
</dbReference>
<dbReference type="Gene3D" id="2.60.40.4070">
    <property type="match status" value="1"/>
</dbReference>
<dbReference type="Gene3D" id="2.60.40.10">
    <property type="entry name" value="Immunoglobulins"/>
    <property type="match status" value="1"/>
</dbReference>
<dbReference type="InterPro" id="IPR035986">
    <property type="entry name" value="PKD_dom_sf"/>
</dbReference>
<dbReference type="Pfam" id="PF00801">
    <property type="entry name" value="PKD"/>
    <property type="match status" value="1"/>
</dbReference>
<evidence type="ECO:0000256" key="1">
    <source>
        <dbReference type="SAM" id="MobiDB-lite"/>
    </source>
</evidence>
<dbReference type="SUPFAM" id="SSF49299">
    <property type="entry name" value="PKD domain"/>
    <property type="match status" value="1"/>
</dbReference>
<evidence type="ECO:0000313" key="4">
    <source>
        <dbReference type="Proteomes" id="UP000435357"/>
    </source>
</evidence>
<evidence type="ECO:0000259" key="2">
    <source>
        <dbReference type="PROSITE" id="PS50093"/>
    </source>
</evidence>
<sequence>MKKQDNIADFFKQRFEKHEMPVDESVWQGVQSKMNAGTAGGSSAGLGNVGGWIAAGVAAVGITGAAIYFSSQSEPESTTSQPVAQNEELVDQAQTDSKSAEDFQFERESETAKKESEQKEQAESNAKSNTTNQESTDQSVESSASQGSDQNELSQSTTSSGNEGGESGISTEAADKVMNIGKSEAEKESIKEAFKSRISASPLSGAAPLTISLGSSESLKRARWDFGDGSDPVESTDVDHTYNEPGSYTVTLLGENAGGKVFMDKIKVNVKQPEGEAENIAASSIDVGNFITPNGDNINDEFVVETENIQEFNIVILSKAGSIIFESNSPELRWKGTEKSGNLCPEGIYYYQITARGKDGKLYAPKGFIELRR</sequence>
<gene>
    <name evidence="3" type="ORF">F3059_03520</name>
</gene>
<feature type="domain" description="PKD" evidence="2">
    <location>
        <begin position="223"/>
        <end position="277"/>
    </location>
</feature>
<dbReference type="InterPro" id="IPR026341">
    <property type="entry name" value="T9SS_type_B"/>
</dbReference>
<name>A0A6N6MAK8_9FLAO</name>
<dbReference type="PROSITE" id="PS50093">
    <property type="entry name" value="PKD"/>
    <property type="match status" value="1"/>
</dbReference>
<accession>A0A6N6MAK8</accession>
<protein>
    <submittedName>
        <fullName evidence="3">T9SS type B sorting domain-containing protein</fullName>
    </submittedName>
</protein>
<evidence type="ECO:0000313" key="3">
    <source>
        <dbReference type="EMBL" id="KAB1065740.1"/>
    </source>
</evidence>
<dbReference type="AlphaFoldDB" id="A0A6N6MAK8"/>
<feature type="region of interest" description="Disordered" evidence="1">
    <location>
        <begin position="73"/>
        <end position="173"/>
    </location>
</feature>
<dbReference type="RefSeq" id="WP_151166565.1">
    <property type="nucleotide sequence ID" value="NZ_WACR01000002.1"/>
</dbReference>
<dbReference type="InterPro" id="IPR000601">
    <property type="entry name" value="PKD_dom"/>
</dbReference>
<dbReference type="CDD" id="cd00146">
    <property type="entry name" value="PKD"/>
    <property type="match status" value="1"/>
</dbReference>
<organism evidence="3 4">
    <name type="scientific">Salibacter halophilus</name>
    <dbReference type="NCBI Taxonomy" id="1803916"/>
    <lineage>
        <taxon>Bacteria</taxon>
        <taxon>Pseudomonadati</taxon>
        <taxon>Bacteroidota</taxon>
        <taxon>Flavobacteriia</taxon>
        <taxon>Flavobacteriales</taxon>
        <taxon>Salibacteraceae</taxon>
        <taxon>Salibacter</taxon>
    </lineage>
</organism>
<dbReference type="NCBIfam" id="TIGR04131">
    <property type="entry name" value="Bac_Flav_CTERM"/>
    <property type="match status" value="1"/>
</dbReference>
<dbReference type="Proteomes" id="UP000435357">
    <property type="component" value="Unassembled WGS sequence"/>
</dbReference>
<keyword evidence="4" id="KW-1185">Reference proteome</keyword>
<dbReference type="InterPro" id="IPR022409">
    <property type="entry name" value="PKD/Chitinase_dom"/>
</dbReference>
<dbReference type="OrthoDB" id="9765926at2"/>
<reference evidence="3 4" key="1">
    <citation type="submission" date="2019-09" db="EMBL/GenBank/DDBJ databases">
        <title>Genomes of Cryomorphaceae.</title>
        <authorList>
            <person name="Bowman J.P."/>
        </authorList>
    </citation>
    <scope>NUCLEOTIDE SEQUENCE [LARGE SCALE GENOMIC DNA]</scope>
    <source>
        <strain evidence="3 4">KCTC 52047</strain>
    </source>
</reference>